<dbReference type="InterPro" id="IPR019734">
    <property type="entry name" value="TPR_rpt"/>
</dbReference>
<organism evidence="2 3">
    <name type="scientific">Spirochaeta lutea</name>
    <dbReference type="NCBI Taxonomy" id="1480694"/>
    <lineage>
        <taxon>Bacteria</taxon>
        <taxon>Pseudomonadati</taxon>
        <taxon>Spirochaetota</taxon>
        <taxon>Spirochaetia</taxon>
        <taxon>Spirochaetales</taxon>
        <taxon>Spirochaetaceae</taxon>
        <taxon>Spirochaeta</taxon>
    </lineage>
</organism>
<dbReference type="PROSITE" id="PS50005">
    <property type="entry name" value="TPR"/>
    <property type="match status" value="1"/>
</dbReference>
<dbReference type="SUPFAM" id="SSF48452">
    <property type="entry name" value="TPR-like"/>
    <property type="match status" value="1"/>
</dbReference>
<accession>A0A098R4Q4</accession>
<protein>
    <recommendedName>
        <fullName evidence="4">Tetratricopeptide repeat protein</fullName>
    </recommendedName>
</protein>
<name>A0A098R4Q4_9SPIO</name>
<comment type="caution">
    <text evidence="2">The sequence shown here is derived from an EMBL/GenBank/DDBJ whole genome shotgun (WGS) entry which is preliminary data.</text>
</comment>
<dbReference type="STRING" id="1480694.DC28_00405"/>
<feature type="repeat" description="TPR" evidence="1">
    <location>
        <begin position="79"/>
        <end position="112"/>
    </location>
</feature>
<keyword evidence="1" id="KW-0802">TPR repeat</keyword>
<evidence type="ECO:0008006" key="4">
    <source>
        <dbReference type="Google" id="ProtNLM"/>
    </source>
</evidence>
<gene>
    <name evidence="2" type="ORF">DC28_00405</name>
</gene>
<evidence type="ECO:0000313" key="3">
    <source>
        <dbReference type="Proteomes" id="UP000029692"/>
    </source>
</evidence>
<evidence type="ECO:0000313" key="2">
    <source>
        <dbReference type="EMBL" id="KGE73732.1"/>
    </source>
</evidence>
<dbReference type="InterPro" id="IPR011990">
    <property type="entry name" value="TPR-like_helical_dom_sf"/>
</dbReference>
<dbReference type="SMART" id="SM00028">
    <property type="entry name" value="TPR"/>
    <property type="match status" value="4"/>
</dbReference>
<proteinExistence type="predicted"/>
<dbReference type="EMBL" id="JNUP01000003">
    <property type="protein sequence ID" value="KGE73732.1"/>
    <property type="molecule type" value="Genomic_DNA"/>
</dbReference>
<evidence type="ECO:0000256" key="1">
    <source>
        <dbReference type="PROSITE-ProRule" id="PRU00339"/>
    </source>
</evidence>
<reference evidence="2 3" key="1">
    <citation type="submission" date="2014-05" db="EMBL/GenBank/DDBJ databases">
        <title>De novo Genome Sequence of Spirocheata sp.</title>
        <authorList>
            <person name="Shivani Y."/>
            <person name="Subhash Y."/>
            <person name="Tushar L."/>
            <person name="Sasikala C."/>
            <person name="Ramana C.V."/>
        </authorList>
    </citation>
    <scope>NUCLEOTIDE SEQUENCE [LARGE SCALE GENOMIC DNA]</scope>
    <source>
        <strain evidence="2 3">JC230</strain>
    </source>
</reference>
<keyword evidence="3" id="KW-1185">Reference proteome</keyword>
<dbReference type="Pfam" id="PF14559">
    <property type="entry name" value="TPR_19"/>
    <property type="match status" value="1"/>
</dbReference>
<sequence>MILCVFVSFSLVAQNDSGNGSPIPQESAQNSPNTLQTDIPHDYPGWLLLEKGKTARLTGNLTQAFYLLLLALEKSPNNPEIEKELGQAFLQAGDFTQAKNHLNRALSKAGNRGDLAIEYEVRYILARIYTIEDRFADYEKILNEIISLDGTVRLSGPEGFDLLDAGRTALIERGLNRTLVLYRVSDSPSREAYRQLGVFYFNTGRYTEAINKLLISIMQPISEAIELVREKDLDYTFSSIDQLWLRLKDDEQVRDYLRESLVYESMFYLAQSLHRFDPTRAVTADEIYRTLEKIPDAQQFH</sequence>
<dbReference type="AlphaFoldDB" id="A0A098R4Q4"/>
<dbReference type="Gene3D" id="1.25.40.10">
    <property type="entry name" value="Tetratricopeptide repeat domain"/>
    <property type="match status" value="2"/>
</dbReference>
<dbReference type="Proteomes" id="UP000029692">
    <property type="component" value="Unassembled WGS sequence"/>
</dbReference>